<protein>
    <submittedName>
        <fullName evidence="1">Uncharacterized protein</fullName>
    </submittedName>
</protein>
<proteinExistence type="predicted"/>
<sequence>RAKTHYARKMNVLVFKKKVKAYVSVSGTKIPKLHSV</sequence>
<name>X0T5C0_9ZZZZ</name>
<reference evidence="1" key="1">
    <citation type="journal article" date="2014" name="Front. Microbiol.">
        <title>High frequency of phylogenetically diverse reductive dehalogenase-homologous genes in deep subseafloor sedimentary metagenomes.</title>
        <authorList>
            <person name="Kawai M."/>
            <person name="Futagami T."/>
            <person name="Toyoda A."/>
            <person name="Takaki Y."/>
            <person name="Nishi S."/>
            <person name="Hori S."/>
            <person name="Arai W."/>
            <person name="Tsubouchi T."/>
            <person name="Morono Y."/>
            <person name="Uchiyama I."/>
            <person name="Ito T."/>
            <person name="Fujiyama A."/>
            <person name="Inagaki F."/>
            <person name="Takami H."/>
        </authorList>
    </citation>
    <scope>NUCLEOTIDE SEQUENCE</scope>
    <source>
        <strain evidence="1">Expedition CK06-06</strain>
    </source>
</reference>
<feature type="non-terminal residue" evidence="1">
    <location>
        <position position="1"/>
    </location>
</feature>
<organism evidence="1">
    <name type="scientific">marine sediment metagenome</name>
    <dbReference type="NCBI Taxonomy" id="412755"/>
    <lineage>
        <taxon>unclassified sequences</taxon>
        <taxon>metagenomes</taxon>
        <taxon>ecological metagenomes</taxon>
    </lineage>
</organism>
<gene>
    <name evidence="1" type="ORF">S01H1_14234</name>
</gene>
<evidence type="ECO:0000313" key="1">
    <source>
        <dbReference type="EMBL" id="GAF82511.1"/>
    </source>
</evidence>
<dbReference type="EMBL" id="BARS01007392">
    <property type="protein sequence ID" value="GAF82511.1"/>
    <property type="molecule type" value="Genomic_DNA"/>
</dbReference>
<comment type="caution">
    <text evidence="1">The sequence shown here is derived from an EMBL/GenBank/DDBJ whole genome shotgun (WGS) entry which is preliminary data.</text>
</comment>
<dbReference type="AlphaFoldDB" id="X0T5C0"/>
<accession>X0T5C0</accession>